<dbReference type="GO" id="GO:0005737">
    <property type="term" value="C:cytoplasm"/>
    <property type="evidence" value="ECO:0007669"/>
    <property type="project" value="UniProtKB-SubCell"/>
</dbReference>
<gene>
    <name evidence="5" type="primary">rhaM</name>
    <name evidence="6" type="ORF">DWV00_18665</name>
</gene>
<organism evidence="6 7">
    <name type="scientific">Trinickia dinghuensis</name>
    <dbReference type="NCBI Taxonomy" id="2291023"/>
    <lineage>
        <taxon>Bacteria</taxon>
        <taxon>Pseudomonadati</taxon>
        <taxon>Pseudomonadota</taxon>
        <taxon>Betaproteobacteria</taxon>
        <taxon>Burkholderiales</taxon>
        <taxon>Burkholderiaceae</taxon>
        <taxon>Trinickia</taxon>
    </lineage>
</organism>
<dbReference type="InterPro" id="IPR008000">
    <property type="entry name" value="Rham/fucose_mutarotase"/>
</dbReference>
<dbReference type="EC" id="5.1.3.32" evidence="5"/>
<comment type="subunit">
    <text evidence="5">Homodimer.</text>
</comment>
<keyword evidence="3 5" id="KW-0119">Carbohydrate metabolism</keyword>
<proteinExistence type="inferred from homology"/>
<feature type="binding site" evidence="5">
    <location>
        <begin position="76"/>
        <end position="77"/>
    </location>
    <ligand>
        <name>substrate</name>
    </ligand>
</feature>
<keyword evidence="1 5" id="KW-0963">Cytoplasm</keyword>
<dbReference type="PANTHER" id="PTHR34389">
    <property type="entry name" value="L-RHAMNOSE MUTAROTASE"/>
    <property type="match status" value="1"/>
</dbReference>
<dbReference type="UniPathway" id="UPA00125"/>
<dbReference type="AlphaFoldDB" id="A0A3D8JVW9"/>
<dbReference type="SUPFAM" id="SSF54909">
    <property type="entry name" value="Dimeric alpha+beta barrel"/>
    <property type="match status" value="1"/>
</dbReference>
<dbReference type="HAMAP" id="MF_01663">
    <property type="entry name" value="L_rham_rotase"/>
    <property type="match status" value="1"/>
</dbReference>
<dbReference type="Proteomes" id="UP000256838">
    <property type="component" value="Unassembled WGS sequence"/>
</dbReference>
<protein>
    <recommendedName>
        <fullName evidence="5">L-rhamnose mutarotase</fullName>
        <ecNumber evidence="5">5.1.3.32</ecNumber>
    </recommendedName>
    <alternativeName>
        <fullName evidence="5">Rhamnose 1-epimerase</fullName>
    </alternativeName>
    <alternativeName>
        <fullName evidence="5">Type-3 mutarotase</fullName>
    </alternativeName>
</protein>
<comment type="subcellular location">
    <subcellularLocation>
        <location evidence="5">Cytoplasm</location>
    </subcellularLocation>
</comment>
<reference evidence="6 7" key="1">
    <citation type="submission" date="2018-08" db="EMBL/GenBank/DDBJ databases">
        <title>Paraburkholderia sp. DHOM06 isolated from forest soil.</title>
        <authorList>
            <person name="Gao Z.-H."/>
            <person name="Qiu L.-H."/>
        </authorList>
    </citation>
    <scope>NUCLEOTIDE SEQUENCE [LARGE SCALE GENOMIC DNA]</scope>
    <source>
        <strain evidence="6 7">DHOM06</strain>
    </source>
</reference>
<dbReference type="PANTHER" id="PTHR34389:SF2">
    <property type="entry name" value="L-RHAMNOSE MUTAROTASE"/>
    <property type="match status" value="1"/>
</dbReference>
<dbReference type="EMBL" id="QRGA01000010">
    <property type="protein sequence ID" value="RDU97268.1"/>
    <property type="molecule type" value="Genomic_DNA"/>
</dbReference>
<comment type="pathway">
    <text evidence="5">Carbohydrate metabolism; L-rhamnose metabolism.</text>
</comment>
<dbReference type="Gene3D" id="3.30.70.100">
    <property type="match status" value="1"/>
</dbReference>
<comment type="caution">
    <text evidence="6">The sequence shown here is derived from an EMBL/GenBank/DDBJ whole genome shotgun (WGS) entry which is preliminary data.</text>
</comment>
<dbReference type="GO" id="GO:0062192">
    <property type="term" value="F:L-rhamnose mutarotase activity"/>
    <property type="evidence" value="ECO:0007669"/>
    <property type="project" value="UniProtKB-EC"/>
</dbReference>
<evidence type="ECO:0000256" key="5">
    <source>
        <dbReference type="HAMAP-Rule" id="MF_01663"/>
    </source>
</evidence>
<evidence type="ECO:0000256" key="2">
    <source>
        <dbReference type="ARBA" id="ARBA00023235"/>
    </source>
</evidence>
<dbReference type="RefSeq" id="WP_115535078.1">
    <property type="nucleotide sequence ID" value="NZ_QRGA01000010.1"/>
</dbReference>
<comment type="function">
    <text evidence="5">Involved in the anomeric conversion of L-rhamnose.</text>
</comment>
<dbReference type="InterPro" id="IPR013448">
    <property type="entry name" value="L-rhamnose_mutarotase"/>
</dbReference>
<comment type="similarity">
    <text evidence="5">Belongs to the rhamnose mutarotase family.</text>
</comment>
<dbReference type="InterPro" id="IPR011008">
    <property type="entry name" value="Dimeric_a/b-barrel"/>
</dbReference>
<comment type="catalytic activity">
    <reaction evidence="5">
        <text>alpha-L-rhamnose = beta-L-rhamnose</text>
        <dbReference type="Rhea" id="RHEA:25584"/>
        <dbReference type="ChEBI" id="CHEBI:27586"/>
        <dbReference type="ChEBI" id="CHEBI:27907"/>
        <dbReference type="EC" id="5.1.3.32"/>
    </reaction>
</comment>
<evidence type="ECO:0000313" key="7">
    <source>
        <dbReference type="Proteomes" id="UP000256838"/>
    </source>
</evidence>
<dbReference type="GO" id="GO:0019301">
    <property type="term" value="P:rhamnose catabolic process"/>
    <property type="evidence" value="ECO:0007669"/>
    <property type="project" value="TreeGrafter"/>
</dbReference>
<evidence type="ECO:0000256" key="1">
    <source>
        <dbReference type="ARBA" id="ARBA00022490"/>
    </source>
</evidence>
<keyword evidence="7" id="KW-1185">Reference proteome</keyword>
<feature type="binding site" evidence="5">
    <location>
        <position position="41"/>
    </location>
    <ligand>
        <name>substrate</name>
    </ligand>
</feature>
<accession>A0A3D8JVW9</accession>
<evidence type="ECO:0000256" key="3">
    <source>
        <dbReference type="ARBA" id="ARBA00023277"/>
    </source>
</evidence>
<dbReference type="OrthoDB" id="9799608at2"/>
<dbReference type="Pfam" id="PF05336">
    <property type="entry name" value="rhaM"/>
    <property type="match status" value="1"/>
</dbReference>
<evidence type="ECO:0000313" key="6">
    <source>
        <dbReference type="EMBL" id="RDU97268.1"/>
    </source>
</evidence>
<keyword evidence="2 5" id="KW-0413">Isomerase</keyword>
<feature type="binding site" evidence="5">
    <location>
        <position position="18"/>
    </location>
    <ligand>
        <name>substrate</name>
    </ligand>
</feature>
<feature type="active site" description="Proton donor" evidence="5">
    <location>
        <position position="22"/>
    </location>
</feature>
<evidence type="ECO:0000256" key="4">
    <source>
        <dbReference type="ARBA" id="ARBA00023308"/>
    </source>
</evidence>
<keyword evidence="4 5" id="KW-0684">Rhamnose metabolism</keyword>
<name>A0A3D8JVW9_9BURK</name>
<sequence>METIAFRMVLNPGQREEYKRRHRDIWPELVDTLRDAGIRDYWIFLDDVTDHLFAVLKRDSGHKMDQLVRDDLMRKWWAFMSDIMLTGSDGAPAQKPLVPLFHLP</sequence>